<gene>
    <name evidence="1" type="ORF">PGQ11_014487</name>
</gene>
<dbReference type="Proteomes" id="UP001390339">
    <property type="component" value="Unassembled WGS sequence"/>
</dbReference>
<accession>A0ABR2HSY2</accession>
<keyword evidence="2" id="KW-1185">Reference proteome</keyword>
<comment type="caution">
    <text evidence="1">The sequence shown here is derived from an EMBL/GenBank/DDBJ whole genome shotgun (WGS) entry which is preliminary data.</text>
</comment>
<proteinExistence type="predicted"/>
<protein>
    <submittedName>
        <fullName evidence="1">Uncharacterized protein</fullName>
    </submittedName>
</protein>
<name>A0ABR2HSY2_9PEZI</name>
<reference evidence="1 2" key="1">
    <citation type="journal article" date="2024" name="IMA Fungus">
        <title>Apiospora arundinis, a panoply of carbohydrate-active enzymes and secondary metabolites.</title>
        <authorList>
            <person name="Sorensen T."/>
            <person name="Petersen C."/>
            <person name="Muurmann A.T."/>
            <person name="Christiansen J.V."/>
            <person name="Brundto M.L."/>
            <person name="Overgaard C.K."/>
            <person name="Boysen A.T."/>
            <person name="Wollenberg R.D."/>
            <person name="Larsen T.O."/>
            <person name="Sorensen J.L."/>
            <person name="Nielsen K.L."/>
            <person name="Sondergaard T.E."/>
        </authorList>
    </citation>
    <scope>NUCLEOTIDE SEQUENCE [LARGE SCALE GENOMIC DNA]</scope>
    <source>
        <strain evidence="1 2">AAU 773</strain>
    </source>
</reference>
<organism evidence="1 2">
    <name type="scientific">Apiospora arundinis</name>
    <dbReference type="NCBI Taxonomy" id="335852"/>
    <lineage>
        <taxon>Eukaryota</taxon>
        <taxon>Fungi</taxon>
        <taxon>Dikarya</taxon>
        <taxon>Ascomycota</taxon>
        <taxon>Pezizomycotina</taxon>
        <taxon>Sordariomycetes</taxon>
        <taxon>Xylariomycetidae</taxon>
        <taxon>Amphisphaeriales</taxon>
        <taxon>Apiosporaceae</taxon>
        <taxon>Apiospora</taxon>
    </lineage>
</organism>
<dbReference type="EMBL" id="JAPCWZ010000009">
    <property type="protein sequence ID" value="KAK8852008.1"/>
    <property type="molecule type" value="Genomic_DNA"/>
</dbReference>
<evidence type="ECO:0000313" key="2">
    <source>
        <dbReference type="Proteomes" id="UP001390339"/>
    </source>
</evidence>
<evidence type="ECO:0000313" key="1">
    <source>
        <dbReference type="EMBL" id="KAK8852008.1"/>
    </source>
</evidence>
<sequence length="77" mass="8811">MPGDTPRPQLPPHPTKEDLEKASQDIGIMLKTAPVQHYQLGELRGEAKKRKAYERCRTQKWNSTICVRYSGIYPLMG</sequence>